<feature type="repeat" description="PPR" evidence="15">
    <location>
        <begin position="1117"/>
        <end position="1151"/>
    </location>
</feature>
<comment type="similarity">
    <text evidence="3">Belongs to the NADH dehydrogenase family.</text>
</comment>
<dbReference type="Pfam" id="PF07714">
    <property type="entry name" value="PK_Tyr_Ser-Thr"/>
    <property type="match status" value="1"/>
</dbReference>
<evidence type="ECO:0000256" key="8">
    <source>
        <dbReference type="ARBA" id="ARBA00022837"/>
    </source>
</evidence>
<evidence type="ECO:0000256" key="14">
    <source>
        <dbReference type="ARBA" id="ARBA00049010"/>
    </source>
</evidence>
<evidence type="ECO:0000256" key="13">
    <source>
        <dbReference type="ARBA" id="ARBA00023140"/>
    </source>
</evidence>
<keyword evidence="6" id="KW-0999">Mitochondrion inner membrane</keyword>
<protein>
    <submittedName>
        <fullName evidence="18">Uncharacterized protein</fullName>
    </submittedName>
</protein>
<dbReference type="Pfam" id="PF13812">
    <property type="entry name" value="PPR_3"/>
    <property type="match status" value="1"/>
</dbReference>
<reference evidence="18 19" key="1">
    <citation type="submission" date="2018-10" db="EMBL/GenBank/DDBJ databases">
        <title>A high-quality apple genome assembly.</title>
        <authorList>
            <person name="Hu J."/>
        </authorList>
    </citation>
    <scope>NUCLEOTIDE SEQUENCE [LARGE SCALE GENOMIC DNA]</scope>
    <source>
        <strain evidence="19">cv. HFTH1</strain>
        <tissue evidence="18">Young leaf</tissue>
    </source>
</reference>
<dbReference type="PANTHER" id="PTHR43706:SF48">
    <property type="entry name" value="NADH:UBIQUINONE REDUCTASE (NON-ELECTROGENIC)"/>
    <property type="match status" value="1"/>
</dbReference>
<evidence type="ECO:0000259" key="16">
    <source>
        <dbReference type="PROSITE" id="PS50011"/>
    </source>
</evidence>
<comment type="caution">
    <text evidence="18">The sequence shown here is derived from an EMBL/GenBank/DDBJ whole genome shotgun (WGS) entry which is preliminary data.</text>
</comment>
<evidence type="ECO:0000256" key="11">
    <source>
        <dbReference type="ARBA" id="ARBA00023027"/>
    </source>
</evidence>
<evidence type="ECO:0000256" key="9">
    <source>
        <dbReference type="ARBA" id="ARBA00022946"/>
    </source>
</evidence>
<evidence type="ECO:0000256" key="4">
    <source>
        <dbReference type="ARBA" id="ARBA00022630"/>
    </source>
</evidence>
<feature type="repeat" description="PPR" evidence="15">
    <location>
        <begin position="1152"/>
        <end position="1186"/>
    </location>
</feature>
<evidence type="ECO:0000259" key="17">
    <source>
        <dbReference type="PROSITE" id="PS50222"/>
    </source>
</evidence>
<dbReference type="InterPro" id="IPR011992">
    <property type="entry name" value="EF-hand-dom_pair"/>
</dbReference>
<sequence>MAKIFKINQTEANINRVVGTSNGYMSPEYTRDMTIFSEKLDVFSFGVLLLEIVSGKKNAAFYHFEHSPTLAGWAWELWKEGRGMEVIDESVRETCRPDEALRCIHVGFLCVQEAPADRPTMSSVIRMLQSTEATSLPPSKKPAFSTYRNSSFVPSSQTPTSFSHSSVTTSLPEAMDTEPISLFEFSIILLHVFPKSRISVAVDTISENNSLSGGIFELGFKSGQLSNYYIGIWYSKHVVSERTIVWVANRDIHFQSIVGDYKWKEECCFLLISKFSNSCRMELWKEGKGKEVMMDQQGKHGGLIHVGFLCVQEAPDDRLTTSSVVHMLQGNEATPPSLSKKPAFSMWGQSFFETASRLFHQRSSLSKILVVVTVSGGGLATFHETKPVHTVYADSAQEAETSRKKKVVVLGTGWAGVSFLKNLRSSSYDVEVVSPKNYFMFTPLLPSVTCGTVEARSIVEPIRKITEKKGLDVEFREAECYRIDPKNKKVLCRSTQHSNLGLKEAEFSVDYDYLIVAMGAKTNTFNTPGVEQYAHFLKGIEDAVRIRQTVIDCFERASLPSASEEEKKKLLSFVCVGGGPAGVEFAAELHDFVKDDLAKLYPSVTGYVKITVIEASDHILNMFDKRITAFAEGKFFRDGIDVKTGSLVVKLTDKEVSAKDRDTGKISNIPYGMVLWATGIGPRPEIIDFMKQIGQTNRRVLATDEWLRVEGCDGVYALGDCATVNQRRVVDDIVSIFRKADKDNSGTLSLEEFQEVMEDLMVRYPQLSLHLKSKHMRNIDELLENSWKNPKDEIDIETFKAALSQADSQMKNLPATAQVAAQQGAYLADCFNRMEECEKYPEGPLKFRDVGRHRFQPFRYKHFGMFAPLGGEQTAAHLPGDWVSIGQSTQWLWYSQASELAHKGAGGFGLGKAIYFRKGHQCLRCYIAAAASDVRALTFLPNSAPIRRPNHNPPPFSTSVDPPLFSTATRFISSSRTSSSPEQEATLNQILSSIQNAATLLESLYENRLFLSPKSFNSVLVAAAAESGDLSLLSQLLQVAIASSQPLNSACFLTVAKAFAKSDDCAELLRLTKQVMELTAPSMTVINRILFAFGECGETEKALLIFSQMKTLAFVPDLYTHNTVLEILGCAGRIDELVGQFGVMKEAGIVPDVVSYNTVLNNLRKLGKFDVCLFYFKEMGENGVEADLLTYTAVIESLGRSGNVEEALRFFDEMKAREIRPSLYVYRSLITNLKKMGKVDLALSLTEEMNSCDSELAGPMDFKRNKRFEMICIKHDSNSTVFFEQSCSYLQTDDTQITGPNYFEQSS</sequence>
<keyword evidence="10" id="KW-0560">Oxidoreductase</keyword>
<accession>A0A498HFN5</accession>
<evidence type="ECO:0000256" key="10">
    <source>
        <dbReference type="ARBA" id="ARBA00023002"/>
    </source>
</evidence>
<organism evidence="18 19">
    <name type="scientific">Malus domestica</name>
    <name type="common">Apple</name>
    <name type="synonym">Pyrus malus</name>
    <dbReference type="NCBI Taxonomy" id="3750"/>
    <lineage>
        <taxon>Eukaryota</taxon>
        <taxon>Viridiplantae</taxon>
        <taxon>Streptophyta</taxon>
        <taxon>Embryophyta</taxon>
        <taxon>Tracheophyta</taxon>
        <taxon>Spermatophyta</taxon>
        <taxon>Magnoliopsida</taxon>
        <taxon>eudicotyledons</taxon>
        <taxon>Gunneridae</taxon>
        <taxon>Pentapetalae</taxon>
        <taxon>rosids</taxon>
        <taxon>fabids</taxon>
        <taxon>Rosales</taxon>
        <taxon>Rosaceae</taxon>
        <taxon>Amygdaloideae</taxon>
        <taxon>Maleae</taxon>
        <taxon>Malus</taxon>
    </lineage>
</organism>
<keyword evidence="8" id="KW-0106">Calcium</keyword>
<dbReference type="PROSITE" id="PS50222">
    <property type="entry name" value="EF_HAND_2"/>
    <property type="match status" value="1"/>
</dbReference>
<gene>
    <name evidence="18" type="ORF">DVH24_028284</name>
</gene>
<dbReference type="SMART" id="SM00054">
    <property type="entry name" value="EFh"/>
    <property type="match status" value="1"/>
</dbReference>
<keyword evidence="19" id="KW-1185">Reference proteome</keyword>
<comment type="subcellular location">
    <subcellularLocation>
        <location evidence="1">Mitochondrion inner membrane</location>
        <topology evidence="1">Peripheral membrane protein</topology>
        <orientation evidence="1">Intermembrane side</orientation>
    </subcellularLocation>
    <subcellularLocation>
        <location evidence="2">Peroxisome</location>
    </subcellularLocation>
</comment>
<dbReference type="GO" id="GO:0004672">
    <property type="term" value="F:protein kinase activity"/>
    <property type="evidence" value="ECO:0007669"/>
    <property type="project" value="InterPro"/>
</dbReference>
<dbReference type="InterPro" id="IPR002885">
    <property type="entry name" value="PPR_rpt"/>
</dbReference>
<dbReference type="InterPro" id="IPR018247">
    <property type="entry name" value="EF_Hand_1_Ca_BS"/>
</dbReference>
<dbReference type="InterPro" id="IPR036188">
    <property type="entry name" value="FAD/NAD-bd_sf"/>
</dbReference>
<dbReference type="PRINTS" id="PR00368">
    <property type="entry name" value="FADPNR"/>
</dbReference>
<dbReference type="EMBL" id="RDQH01000343">
    <property type="protein sequence ID" value="RXH68137.1"/>
    <property type="molecule type" value="Genomic_DNA"/>
</dbReference>
<dbReference type="GO" id="GO:0005777">
    <property type="term" value="C:peroxisome"/>
    <property type="evidence" value="ECO:0007669"/>
    <property type="project" value="UniProtKB-SubCell"/>
</dbReference>
<dbReference type="InterPro" id="IPR001245">
    <property type="entry name" value="Ser-Thr/Tyr_kinase_cat_dom"/>
</dbReference>
<evidence type="ECO:0000256" key="7">
    <source>
        <dbReference type="ARBA" id="ARBA00022827"/>
    </source>
</evidence>
<dbReference type="PROSITE" id="PS50011">
    <property type="entry name" value="PROTEIN_KINASE_DOM"/>
    <property type="match status" value="1"/>
</dbReference>
<dbReference type="STRING" id="3750.A0A498HFN5"/>
<dbReference type="GO" id="GO:0003954">
    <property type="term" value="F:NADH dehydrogenase activity"/>
    <property type="evidence" value="ECO:0007669"/>
    <property type="project" value="InterPro"/>
</dbReference>
<dbReference type="InterPro" id="IPR023753">
    <property type="entry name" value="FAD/NAD-binding_dom"/>
</dbReference>
<dbReference type="Gene3D" id="3.50.50.100">
    <property type="match status" value="2"/>
</dbReference>
<evidence type="ECO:0000313" key="19">
    <source>
        <dbReference type="Proteomes" id="UP000290289"/>
    </source>
</evidence>
<dbReference type="PROSITE" id="PS51375">
    <property type="entry name" value="PPR"/>
    <property type="match status" value="3"/>
</dbReference>
<dbReference type="Proteomes" id="UP000290289">
    <property type="component" value="Chromosome 17"/>
</dbReference>
<evidence type="ECO:0000256" key="5">
    <source>
        <dbReference type="ARBA" id="ARBA00022737"/>
    </source>
</evidence>
<comment type="catalytic activity">
    <reaction evidence="14">
        <text>a ubiquinone + NADH + H(+) = a ubiquinol + NAD(+)</text>
        <dbReference type="Rhea" id="RHEA:23152"/>
        <dbReference type="Rhea" id="RHEA-COMP:9565"/>
        <dbReference type="Rhea" id="RHEA-COMP:9566"/>
        <dbReference type="ChEBI" id="CHEBI:15378"/>
        <dbReference type="ChEBI" id="CHEBI:16389"/>
        <dbReference type="ChEBI" id="CHEBI:17976"/>
        <dbReference type="ChEBI" id="CHEBI:57540"/>
        <dbReference type="ChEBI" id="CHEBI:57945"/>
    </reaction>
</comment>
<dbReference type="Pfam" id="PF00036">
    <property type="entry name" value="EF-hand_1"/>
    <property type="match status" value="1"/>
</dbReference>
<dbReference type="InterPro" id="IPR000719">
    <property type="entry name" value="Prot_kinase_dom"/>
</dbReference>
<dbReference type="InterPro" id="IPR045024">
    <property type="entry name" value="NDH-2"/>
</dbReference>
<dbReference type="Gene3D" id="1.10.510.10">
    <property type="entry name" value="Transferase(Phosphotransferase) domain 1"/>
    <property type="match status" value="1"/>
</dbReference>
<dbReference type="Pfam" id="PF07992">
    <property type="entry name" value="Pyr_redox_2"/>
    <property type="match status" value="1"/>
</dbReference>
<dbReference type="GO" id="GO:0005743">
    <property type="term" value="C:mitochondrial inner membrane"/>
    <property type="evidence" value="ECO:0007669"/>
    <property type="project" value="UniProtKB-SubCell"/>
</dbReference>
<dbReference type="PANTHER" id="PTHR43706">
    <property type="entry name" value="NADH DEHYDROGENASE"/>
    <property type="match status" value="1"/>
</dbReference>
<evidence type="ECO:0000313" key="18">
    <source>
        <dbReference type="EMBL" id="RXH68137.1"/>
    </source>
</evidence>
<evidence type="ECO:0000256" key="3">
    <source>
        <dbReference type="ARBA" id="ARBA00005272"/>
    </source>
</evidence>
<dbReference type="SUPFAM" id="SSF47473">
    <property type="entry name" value="EF-hand"/>
    <property type="match status" value="1"/>
</dbReference>
<dbReference type="GO" id="GO:0005524">
    <property type="term" value="F:ATP binding"/>
    <property type="evidence" value="ECO:0007669"/>
    <property type="project" value="InterPro"/>
</dbReference>
<keyword evidence="13" id="KW-0576">Peroxisome</keyword>
<dbReference type="InterPro" id="IPR011009">
    <property type="entry name" value="Kinase-like_dom_sf"/>
</dbReference>
<dbReference type="SUPFAM" id="SSF51905">
    <property type="entry name" value="FAD/NAD(P)-binding domain"/>
    <property type="match status" value="2"/>
</dbReference>
<feature type="domain" description="EF-hand" evidence="17">
    <location>
        <begin position="728"/>
        <end position="763"/>
    </location>
</feature>
<evidence type="ECO:0000256" key="2">
    <source>
        <dbReference type="ARBA" id="ARBA00004275"/>
    </source>
</evidence>
<dbReference type="Pfam" id="PF13041">
    <property type="entry name" value="PPR_2"/>
    <property type="match status" value="1"/>
</dbReference>
<dbReference type="SUPFAM" id="SSF56112">
    <property type="entry name" value="Protein kinase-like (PK-like)"/>
    <property type="match status" value="1"/>
</dbReference>
<name>A0A498HFN5_MALDO</name>
<dbReference type="InterPro" id="IPR011990">
    <property type="entry name" value="TPR-like_helical_dom_sf"/>
</dbReference>
<keyword evidence="12" id="KW-0496">Mitochondrion</keyword>
<dbReference type="GO" id="GO:0005509">
    <property type="term" value="F:calcium ion binding"/>
    <property type="evidence" value="ECO:0007669"/>
    <property type="project" value="InterPro"/>
</dbReference>
<feature type="repeat" description="PPR" evidence="15">
    <location>
        <begin position="1187"/>
        <end position="1221"/>
    </location>
</feature>
<evidence type="ECO:0000256" key="1">
    <source>
        <dbReference type="ARBA" id="ARBA00004137"/>
    </source>
</evidence>
<dbReference type="FunFam" id="3.50.50.100:FF:000002">
    <property type="entry name" value="External alternative NAD(P)H-ubiquinone oxidoreductase B1, mitochondrial"/>
    <property type="match status" value="1"/>
</dbReference>
<keyword evidence="6" id="KW-0472">Membrane</keyword>
<evidence type="ECO:0000256" key="15">
    <source>
        <dbReference type="PROSITE-ProRule" id="PRU00708"/>
    </source>
</evidence>
<dbReference type="InterPro" id="IPR002048">
    <property type="entry name" value="EF_hand_dom"/>
</dbReference>
<dbReference type="Gene3D" id="1.25.40.10">
    <property type="entry name" value="Tetratricopeptide repeat domain"/>
    <property type="match status" value="2"/>
</dbReference>
<keyword evidence="4" id="KW-0285">Flavoprotein</keyword>
<keyword evidence="5" id="KW-0677">Repeat</keyword>
<feature type="domain" description="Protein kinase" evidence="16">
    <location>
        <begin position="1"/>
        <end position="144"/>
    </location>
</feature>
<proteinExistence type="inferred from homology"/>
<dbReference type="PROSITE" id="PS00018">
    <property type="entry name" value="EF_HAND_1"/>
    <property type="match status" value="1"/>
</dbReference>
<dbReference type="NCBIfam" id="TIGR00756">
    <property type="entry name" value="PPR"/>
    <property type="match status" value="2"/>
</dbReference>
<keyword evidence="9" id="KW-0809">Transit peptide</keyword>
<evidence type="ECO:0000256" key="12">
    <source>
        <dbReference type="ARBA" id="ARBA00023128"/>
    </source>
</evidence>
<keyword evidence="11" id="KW-0520">NAD</keyword>
<dbReference type="Gene3D" id="1.10.238.10">
    <property type="entry name" value="EF-hand"/>
    <property type="match status" value="1"/>
</dbReference>
<evidence type="ECO:0000256" key="6">
    <source>
        <dbReference type="ARBA" id="ARBA00022792"/>
    </source>
</evidence>
<keyword evidence="7" id="KW-0274">FAD</keyword>